<reference evidence="1" key="2">
    <citation type="journal article" date="2023" name="BMC Genomics">
        <title>Pest status, molecular evolution, and epigenetic factors derived from the genome assembly of Frankliniella fusca, a thysanopteran phytovirus vector.</title>
        <authorList>
            <person name="Catto M.A."/>
            <person name="Labadie P.E."/>
            <person name="Jacobson A.L."/>
            <person name="Kennedy G.G."/>
            <person name="Srinivasan R."/>
            <person name="Hunt B.G."/>
        </authorList>
    </citation>
    <scope>NUCLEOTIDE SEQUENCE</scope>
    <source>
        <strain evidence="1">PL_HMW_Pooled</strain>
    </source>
</reference>
<comment type="caution">
    <text evidence="1">The sequence shown here is derived from an EMBL/GenBank/DDBJ whole genome shotgun (WGS) entry which is preliminary data.</text>
</comment>
<dbReference type="Proteomes" id="UP001219518">
    <property type="component" value="Unassembled WGS sequence"/>
</dbReference>
<sequence>MTTNSIDLFLEEVHVLVIFLKDGFISLQVIDSEGKVYESGDILHLARQEAQLPETCIVLGMSEIREEAVRLGQEYFRRVCKWHGCEEDAPQLTMNIFTPGIGELFTQGMDTEEVDVCN</sequence>
<evidence type="ECO:0000313" key="1">
    <source>
        <dbReference type="EMBL" id="KAK3917854.1"/>
    </source>
</evidence>
<keyword evidence="3" id="KW-1185">Reference proteome</keyword>
<evidence type="ECO:0000313" key="3">
    <source>
        <dbReference type="Proteomes" id="UP001219518"/>
    </source>
</evidence>
<name>A0AAE1LGH5_9NEOP</name>
<dbReference type="EMBL" id="JAHWGI010000985">
    <property type="protein sequence ID" value="KAK3920019.1"/>
    <property type="molecule type" value="Genomic_DNA"/>
</dbReference>
<proteinExistence type="predicted"/>
<gene>
    <name evidence="2" type="ORF">KUF71_009306</name>
    <name evidence="1" type="ORF">KUF71_026244</name>
</gene>
<dbReference type="EMBL" id="JAHWGI010000795">
    <property type="protein sequence ID" value="KAK3917854.1"/>
    <property type="molecule type" value="Genomic_DNA"/>
</dbReference>
<evidence type="ECO:0000313" key="2">
    <source>
        <dbReference type="EMBL" id="KAK3920019.1"/>
    </source>
</evidence>
<organism evidence="1 3">
    <name type="scientific">Frankliniella fusca</name>
    <dbReference type="NCBI Taxonomy" id="407009"/>
    <lineage>
        <taxon>Eukaryota</taxon>
        <taxon>Metazoa</taxon>
        <taxon>Ecdysozoa</taxon>
        <taxon>Arthropoda</taxon>
        <taxon>Hexapoda</taxon>
        <taxon>Insecta</taxon>
        <taxon>Pterygota</taxon>
        <taxon>Neoptera</taxon>
        <taxon>Paraneoptera</taxon>
        <taxon>Thysanoptera</taxon>
        <taxon>Terebrantia</taxon>
        <taxon>Thripoidea</taxon>
        <taxon>Thripidae</taxon>
        <taxon>Frankliniella</taxon>
    </lineage>
</organism>
<accession>A0AAE1LGH5</accession>
<reference evidence="1" key="1">
    <citation type="submission" date="2021-07" db="EMBL/GenBank/DDBJ databases">
        <authorList>
            <person name="Catto M.A."/>
            <person name="Jacobson A."/>
            <person name="Kennedy G."/>
            <person name="Labadie P."/>
            <person name="Hunt B.G."/>
            <person name="Srinivasan R."/>
        </authorList>
    </citation>
    <scope>NUCLEOTIDE SEQUENCE</scope>
    <source>
        <strain evidence="1">PL_HMW_Pooled</strain>
        <tissue evidence="1">Head</tissue>
    </source>
</reference>
<dbReference type="AlphaFoldDB" id="A0AAE1LGH5"/>
<protein>
    <submittedName>
        <fullName evidence="1">Nonribosomal peptide synthetase 30</fullName>
    </submittedName>
</protein>